<dbReference type="AlphaFoldDB" id="A0A291Q8B9"/>
<sequence>MYPPQASPPVRVLHICQPVDGGVARVVVDLASAQAAAGAQVHVACPRESPLSRSLAALPGTVRVHPWAASRSPGRTLASEVRGVRRVVEAVAPDLVHAHSAKAGLAARLALRGRVPTVFQPHAWSFEAADGVTGLLARRWERAAARWAARIVCVSEAEWVTGRRAGVTGAYSVVPNGVDPERFAPGDRAAARARLLPPGHPARNGAPLVVCVGRLCRQKGQDLLLGAWPSVTGEVPGAHLVLVGEGPDSAPLRAGAGRTVTFAGAVADAGPWYQAADVVVLPSRWEGMALAPLEAMACARPVVITDVNGARESLPLVDRDRCLVPPENPCALARSLVALLRDGELREQLGARGRRHVLTRHDAERTAEAVTAVYREVLGTAPIKDRECTTT</sequence>
<feature type="domain" description="Glycosyltransferase subfamily 4-like N-terminal" evidence="3">
    <location>
        <begin position="21"/>
        <end position="182"/>
    </location>
</feature>
<gene>
    <name evidence="4" type="ORF">KY5_2854</name>
</gene>
<evidence type="ECO:0000259" key="3">
    <source>
        <dbReference type="Pfam" id="PF13439"/>
    </source>
</evidence>
<evidence type="ECO:0000256" key="1">
    <source>
        <dbReference type="ARBA" id="ARBA00022676"/>
    </source>
</evidence>
<dbReference type="CDD" id="cd03801">
    <property type="entry name" value="GT4_PimA-like"/>
    <property type="match status" value="1"/>
</dbReference>
<dbReference type="PANTHER" id="PTHR45947:SF3">
    <property type="entry name" value="SULFOQUINOVOSYL TRANSFERASE SQD2"/>
    <property type="match status" value="1"/>
</dbReference>
<dbReference type="EMBL" id="CP022685">
    <property type="protein sequence ID" value="ATL27872.1"/>
    <property type="molecule type" value="Genomic_DNA"/>
</dbReference>
<name>A0A291Q8B9_9ACTN</name>
<evidence type="ECO:0000313" key="5">
    <source>
        <dbReference type="Proteomes" id="UP000221011"/>
    </source>
</evidence>
<dbReference type="PANTHER" id="PTHR45947">
    <property type="entry name" value="SULFOQUINOVOSYL TRANSFERASE SQD2"/>
    <property type="match status" value="1"/>
</dbReference>
<dbReference type="InterPro" id="IPR028098">
    <property type="entry name" value="Glyco_trans_4-like_N"/>
</dbReference>
<dbReference type="KEGG" id="sfk:KY5_2854"/>
<dbReference type="RefSeq" id="WP_098242624.1">
    <property type="nucleotide sequence ID" value="NZ_CP022685.1"/>
</dbReference>
<evidence type="ECO:0000313" key="4">
    <source>
        <dbReference type="EMBL" id="ATL27872.1"/>
    </source>
</evidence>
<dbReference type="Proteomes" id="UP000221011">
    <property type="component" value="Chromosome"/>
</dbReference>
<keyword evidence="2 4" id="KW-0808">Transferase</keyword>
<dbReference type="Gene3D" id="3.40.50.2000">
    <property type="entry name" value="Glycogen Phosphorylase B"/>
    <property type="match status" value="2"/>
</dbReference>
<dbReference type="Pfam" id="PF13439">
    <property type="entry name" value="Glyco_transf_4"/>
    <property type="match status" value="1"/>
</dbReference>
<proteinExistence type="predicted"/>
<dbReference type="Pfam" id="PF13692">
    <property type="entry name" value="Glyco_trans_1_4"/>
    <property type="match status" value="1"/>
</dbReference>
<dbReference type="InterPro" id="IPR050194">
    <property type="entry name" value="Glycosyltransferase_grp1"/>
</dbReference>
<reference evidence="4 5" key="1">
    <citation type="submission" date="2017-08" db="EMBL/GenBank/DDBJ databases">
        <title>Complete Genome Sequence of Streptomyces formicae KY5, the formicamycin producer.</title>
        <authorList>
            <person name="Holmes N.A."/>
            <person name="Devine R."/>
            <person name="Qin Z."/>
            <person name="Seipke R.F."/>
            <person name="Wilkinson B."/>
            <person name="Hutchings M.I."/>
        </authorList>
    </citation>
    <scope>NUCLEOTIDE SEQUENCE [LARGE SCALE GENOMIC DNA]</scope>
    <source>
        <strain evidence="4 5">KY5</strain>
    </source>
</reference>
<protein>
    <submittedName>
        <fullName evidence="4">Glycosyl transferase, group 1</fullName>
    </submittedName>
</protein>
<keyword evidence="5" id="KW-1185">Reference proteome</keyword>
<evidence type="ECO:0000256" key="2">
    <source>
        <dbReference type="ARBA" id="ARBA00022679"/>
    </source>
</evidence>
<dbReference type="SUPFAM" id="SSF53756">
    <property type="entry name" value="UDP-Glycosyltransferase/glycogen phosphorylase"/>
    <property type="match status" value="1"/>
</dbReference>
<dbReference type="GO" id="GO:1901137">
    <property type="term" value="P:carbohydrate derivative biosynthetic process"/>
    <property type="evidence" value="ECO:0007669"/>
    <property type="project" value="UniProtKB-ARBA"/>
</dbReference>
<accession>A0A291Q8B9</accession>
<dbReference type="GO" id="GO:0016758">
    <property type="term" value="F:hexosyltransferase activity"/>
    <property type="evidence" value="ECO:0007669"/>
    <property type="project" value="TreeGrafter"/>
</dbReference>
<organism evidence="4 5">
    <name type="scientific">Streptomyces formicae</name>
    <dbReference type="NCBI Taxonomy" id="1616117"/>
    <lineage>
        <taxon>Bacteria</taxon>
        <taxon>Bacillati</taxon>
        <taxon>Actinomycetota</taxon>
        <taxon>Actinomycetes</taxon>
        <taxon>Kitasatosporales</taxon>
        <taxon>Streptomycetaceae</taxon>
        <taxon>Streptomyces</taxon>
    </lineage>
</organism>
<keyword evidence="1" id="KW-0328">Glycosyltransferase</keyword>